<dbReference type="Proteomes" id="UP000314294">
    <property type="component" value="Unassembled WGS sequence"/>
</dbReference>
<keyword evidence="2" id="KW-1185">Reference proteome</keyword>
<gene>
    <name evidence="1" type="ORF">EYF80_025550</name>
</gene>
<evidence type="ECO:0000313" key="2">
    <source>
        <dbReference type="Proteomes" id="UP000314294"/>
    </source>
</evidence>
<accession>A0A4Z2HH69</accession>
<proteinExistence type="predicted"/>
<name>A0A4Z2HH69_9TELE</name>
<sequence length="83" mass="9420">MSSSNRYEDRRFHPAFVPVHPHFHAVCTAVNQVDEEERRFLRGSEEASGVCGVGRAVEVRKEGLDSQINRLAELIGRLENKID</sequence>
<organism evidence="1 2">
    <name type="scientific">Liparis tanakae</name>
    <name type="common">Tanaka's snailfish</name>
    <dbReference type="NCBI Taxonomy" id="230148"/>
    <lineage>
        <taxon>Eukaryota</taxon>
        <taxon>Metazoa</taxon>
        <taxon>Chordata</taxon>
        <taxon>Craniata</taxon>
        <taxon>Vertebrata</taxon>
        <taxon>Euteleostomi</taxon>
        <taxon>Actinopterygii</taxon>
        <taxon>Neopterygii</taxon>
        <taxon>Teleostei</taxon>
        <taxon>Neoteleostei</taxon>
        <taxon>Acanthomorphata</taxon>
        <taxon>Eupercaria</taxon>
        <taxon>Perciformes</taxon>
        <taxon>Cottioidei</taxon>
        <taxon>Cottales</taxon>
        <taxon>Liparidae</taxon>
        <taxon>Liparis</taxon>
    </lineage>
</organism>
<evidence type="ECO:0000313" key="1">
    <source>
        <dbReference type="EMBL" id="TNN64182.1"/>
    </source>
</evidence>
<protein>
    <submittedName>
        <fullName evidence="1">Uncharacterized protein</fullName>
    </submittedName>
</protein>
<dbReference type="EMBL" id="SRLO01000257">
    <property type="protein sequence ID" value="TNN64182.1"/>
    <property type="molecule type" value="Genomic_DNA"/>
</dbReference>
<dbReference type="AlphaFoldDB" id="A0A4Z2HH69"/>
<dbReference type="OrthoDB" id="427950at2759"/>
<comment type="caution">
    <text evidence="1">The sequence shown here is derived from an EMBL/GenBank/DDBJ whole genome shotgun (WGS) entry which is preliminary data.</text>
</comment>
<reference evidence="1 2" key="1">
    <citation type="submission" date="2019-03" db="EMBL/GenBank/DDBJ databases">
        <title>First draft genome of Liparis tanakae, snailfish: a comprehensive survey of snailfish specific genes.</title>
        <authorList>
            <person name="Kim W."/>
            <person name="Song I."/>
            <person name="Jeong J.-H."/>
            <person name="Kim D."/>
            <person name="Kim S."/>
            <person name="Ryu S."/>
            <person name="Song J.Y."/>
            <person name="Lee S.K."/>
        </authorList>
    </citation>
    <scope>NUCLEOTIDE SEQUENCE [LARGE SCALE GENOMIC DNA]</scope>
    <source>
        <tissue evidence="1">Muscle</tissue>
    </source>
</reference>